<accession>A0A0H3HLF6</accession>
<dbReference type="InterPro" id="IPR014507">
    <property type="entry name" value="Baseplate_assembly_J_pred"/>
</dbReference>
<dbReference type="PANTHER" id="PTHR35862:SF1">
    <property type="entry name" value="FELS-2 PROPHAGE PROTEIN"/>
    <property type="match status" value="1"/>
</dbReference>
<dbReference type="EMBL" id="CP002833">
    <property type="protein sequence ID" value="AFI65760.1"/>
    <property type="molecule type" value="Genomic_DNA"/>
</dbReference>
<feature type="domain" description="Baseplate J-like central" evidence="1">
    <location>
        <begin position="131"/>
        <end position="202"/>
    </location>
</feature>
<dbReference type="PANTHER" id="PTHR35862">
    <property type="entry name" value="FELS-2 PROPHAGE PROTEIN"/>
    <property type="match status" value="1"/>
</dbReference>
<gene>
    <name evidence="2" type="ordered locus">BP1026B_I1110</name>
</gene>
<dbReference type="InterPro" id="IPR058531">
    <property type="entry name" value="Baseplate_J_M"/>
</dbReference>
<dbReference type="InterPro" id="IPR052726">
    <property type="entry name" value="Phage_Baseplate_Hub"/>
</dbReference>
<reference evidence="2 3" key="1">
    <citation type="journal article" date="2012" name="PLoS ONE">
        <title>Evolution of Burkholderia pseudomallei in recurrent melioidosis.</title>
        <authorList>
            <person name="Hayden H.S."/>
            <person name="Lim R."/>
            <person name="Brittnacher M.J."/>
            <person name="Sims E.H."/>
            <person name="Ramage E.R."/>
            <person name="Fong C."/>
            <person name="Wu Z."/>
            <person name="Crist E."/>
            <person name="Chang J."/>
            <person name="Zhou Y."/>
            <person name="Radey M."/>
            <person name="Rohmer L."/>
            <person name="Haugen E."/>
            <person name="Gillett W."/>
            <person name="Wuthiekanun V."/>
            <person name="Peacock S.J."/>
            <person name="Kaul R."/>
            <person name="Miller S.I."/>
            <person name="Manoil C."/>
            <person name="Jacobs M.A."/>
        </authorList>
    </citation>
    <scope>NUCLEOTIDE SEQUENCE [LARGE SCALE GENOMIC DNA]</scope>
    <source>
        <strain evidence="2 3">1026b</strain>
    </source>
</reference>
<proteinExistence type="predicted"/>
<evidence type="ECO:0000313" key="2">
    <source>
        <dbReference type="EMBL" id="AFI65760.1"/>
    </source>
</evidence>
<dbReference type="AlphaFoldDB" id="A0A0H3HLF6"/>
<dbReference type="Proteomes" id="UP000010087">
    <property type="component" value="Chromosome 1"/>
</dbReference>
<protein>
    <recommendedName>
        <fullName evidence="1">Baseplate J-like central domain-containing protein</fullName>
    </recommendedName>
</protein>
<sequence>MTMIDLSLLDPPDLVETLDFEAAYQMKLAYFKRIYPDWSAALESDPAVKLIELAAYDEIRLRARLNDAARATMLAYATGADLEHVAALMGVEKALVDPGDPDATPPRSPIYERDERFRLRTQLAIETSTDAGPIDAYRKHALDVSPEVLDVQVDRPEPGTVRVTVMSQSNGGIANDALLAKVRAALPAEDVRPLNDTVLVVPARPVAYAIEADVYVGRGPDPAVVLAERRRDLDAAIDAARRLKLGMARSAIAGALHPRGSSVARVDLKAPLGDVTCNGQEFADCTSVVLNLKVLDE</sequence>
<evidence type="ECO:0000259" key="1">
    <source>
        <dbReference type="Pfam" id="PF26078"/>
    </source>
</evidence>
<dbReference type="KEGG" id="bpz:BP1026B_I1110"/>
<dbReference type="PIRSF" id="PIRSF020481">
    <property type="entry name" value="BAP"/>
    <property type="match status" value="1"/>
</dbReference>
<organism evidence="2 3">
    <name type="scientific">Burkholderia pseudomallei (strain 1026b)</name>
    <dbReference type="NCBI Taxonomy" id="884204"/>
    <lineage>
        <taxon>Bacteria</taxon>
        <taxon>Pseudomonadati</taxon>
        <taxon>Pseudomonadota</taxon>
        <taxon>Betaproteobacteria</taxon>
        <taxon>Burkholderiales</taxon>
        <taxon>Burkholderiaceae</taxon>
        <taxon>Burkholderia</taxon>
        <taxon>pseudomallei group</taxon>
    </lineage>
</organism>
<evidence type="ECO:0000313" key="3">
    <source>
        <dbReference type="Proteomes" id="UP000010087"/>
    </source>
</evidence>
<dbReference type="RefSeq" id="WP_004533630.1">
    <property type="nucleotide sequence ID" value="NC_017831.1"/>
</dbReference>
<dbReference type="Pfam" id="PF26078">
    <property type="entry name" value="Baseplate_J_M"/>
    <property type="match status" value="1"/>
</dbReference>
<dbReference type="PATRIC" id="fig|884204.3.peg.1214"/>
<name>A0A0H3HLF6_BURP2</name>